<evidence type="ECO:0000313" key="2">
    <source>
        <dbReference type="Proteomes" id="UP000465302"/>
    </source>
</evidence>
<reference evidence="1 2" key="1">
    <citation type="journal article" date="2019" name="Emerg. Microbes Infect.">
        <title>Comprehensive subspecies identification of 175 nontuberculous mycobacteria species based on 7547 genomic profiles.</title>
        <authorList>
            <person name="Matsumoto Y."/>
            <person name="Kinjo T."/>
            <person name="Motooka D."/>
            <person name="Nabeya D."/>
            <person name="Jung N."/>
            <person name="Uechi K."/>
            <person name="Horii T."/>
            <person name="Iida T."/>
            <person name="Fujita J."/>
            <person name="Nakamura S."/>
        </authorList>
    </citation>
    <scope>NUCLEOTIDE SEQUENCE [LARGE SCALE GENOMIC DNA]</scope>
    <source>
        <strain evidence="1 2">JCM 6377</strain>
    </source>
</reference>
<name>A0A7I9VVL6_MYCAG</name>
<dbReference type="AlphaFoldDB" id="A0A7I9VVL6"/>
<dbReference type="Proteomes" id="UP000465302">
    <property type="component" value="Unassembled WGS sequence"/>
</dbReference>
<protein>
    <submittedName>
        <fullName evidence="1">Uncharacterized protein</fullName>
    </submittedName>
</protein>
<dbReference type="RefSeq" id="WP_234816481.1">
    <property type="nucleotide sequence ID" value="NZ_BLKS01000001.1"/>
</dbReference>
<proteinExistence type="predicted"/>
<gene>
    <name evidence="1" type="ORF">MAGR_04470</name>
</gene>
<sequence>MRSPASASVEDARLAAATITEAAFSADDPVGSLRIRAAAMRADCGQDCGDPPALAPALDGAATVLDVK</sequence>
<evidence type="ECO:0000313" key="1">
    <source>
        <dbReference type="EMBL" id="GFG49006.1"/>
    </source>
</evidence>
<comment type="caution">
    <text evidence="1">The sequence shown here is derived from an EMBL/GenBank/DDBJ whole genome shotgun (WGS) entry which is preliminary data.</text>
</comment>
<organism evidence="1 2">
    <name type="scientific">Mycolicibacterium agri</name>
    <name type="common">Mycobacterium agri</name>
    <dbReference type="NCBI Taxonomy" id="36811"/>
    <lineage>
        <taxon>Bacteria</taxon>
        <taxon>Bacillati</taxon>
        <taxon>Actinomycetota</taxon>
        <taxon>Actinomycetes</taxon>
        <taxon>Mycobacteriales</taxon>
        <taxon>Mycobacteriaceae</taxon>
        <taxon>Mycolicibacterium</taxon>
    </lineage>
</organism>
<accession>A0A7I9VVL6</accession>
<dbReference type="EMBL" id="BLKS01000001">
    <property type="protein sequence ID" value="GFG49006.1"/>
    <property type="molecule type" value="Genomic_DNA"/>
</dbReference>